<dbReference type="Proteomes" id="UP000781932">
    <property type="component" value="Unassembled WGS sequence"/>
</dbReference>
<evidence type="ECO:0000256" key="1">
    <source>
        <dbReference type="SAM" id="MobiDB-lite"/>
    </source>
</evidence>
<sequence>MPHSKNPDPAAKQQRCQPQQPSKPALPSLSGTPPSGPVQHDTILDGGPPYELLAQLPAELLAKFYKAHPLASSDKH</sequence>
<organism evidence="2 3">
    <name type="scientific">Colletotrichum karsti</name>
    <dbReference type="NCBI Taxonomy" id="1095194"/>
    <lineage>
        <taxon>Eukaryota</taxon>
        <taxon>Fungi</taxon>
        <taxon>Dikarya</taxon>
        <taxon>Ascomycota</taxon>
        <taxon>Pezizomycotina</taxon>
        <taxon>Sordariomycetes</taxon>
        <taxon>Hypocreomycetidae</taxon>
        <taxon>Glomerellales</taxon>
        <taxon>Glomerellaceae</taxon>
        <taxon>Colletotrichum</taxon>
        <taxon>Colletotrichum boninense species complex</taxon>
    </lineage>
</organism>
<reference evidence="2" key="2">
    <citation type="submission" date="2020-11" db="EMBL/GenBank/DDBJ databases">
        <title>Whole genome sequencing of Colletotrichum sp.</title>
        <authorList>
            <person name="Li H."/>
        </authorList>
    </citation>
    <scope>NUCLEOTIDE SEQUENCE</scope>
    <source>
        <strain evidence="2">CkLH20</strain>
    </source>
</reference>
<evidence type="ECO:0000313" key="2">
    <source>
        <dbReference type="EMBL" id="KAF9869734.1"/>
    </source>
</evidence>
<keyword evidence="3" id="KW-1185">Reference proteome</keyword>
<dbReference type="EMBL" id="JAATWM020000065">
    <property type="protein sequence ID" value="KAF9869734.1"/>
    <property type="molecule type" value="Genomic_DNA"/>
</dbReference>
<dbReference type="AlphaFoldDB" id="A0A9P6HT81"/>
<proteinExistence type="predicted"/>
<accession>A0A9P6HT81</accession>
<name>A0A9P6HT81_9PEZI</name>
<feature type="region of interest" description="Disordered" evidence="1">
    <location>
        <begin position="1"/>
        <end position="48"/>
    </location>
</feature>
<evidence type="ECO:0000313" key="3">
    <source>
        <dbReference type="Proteomes" id="UP000781932"/>
    </source>
</evidence>
<dbReference type="GeneID" id="62168563"/>
<gene>
    <name evidence="2" type="ORF">CkaCkLH20_12777</name>
</gene>
<reference evidence="2" key="1">
    <citation type="submission" date="2020-03" db="EMBL/GenBank/DDBJ databases">
        <authorList>
            <person name="He L."/>
        </authorList>
    </citation>
    <scope>NUCLEOTIDE SEQUENCE</scope>
    <source>
        <strain evidence="2">CkLH20</strain>
    </source>
</reference>
<protein>
    <submittedName>
        <fullName evidence="2">Uncharacterized protein</fullName>
    </submittedName>
</protein>
<comment type="caution">
    <text evidence="2">The sequence shown here is derived from an EMBL/GenBank/DDBJ whole genome shotgun (WGS) entry which is preliminary data.</text>
</comment>
<dbReference type="RefSeq" id="XP_038739195.1">
    <property type="nucleotide sequence ID" value="XM_038895489.1"/>
</dbReference>